<dbReference type="CDD" id="cd13539">
    <property type="entry name" value="PBP2_AvModA"/>
    <property type="match status" value="1"/>
</dbReference>
<dbReference type="InterPro" id="IPR005950">
    <property type="entry name" value="ModA"/>
</dbReference>
<dbReference type="SUPFAM" id="SSF53850">
    <property type="entry name" value="Periplasmic binding protein-like II"/>
    <property type="match status" value="1"/>
</dbReference>
<dbReference type="EMBL" id="CP118247">
    <property type="protein sequence ID" value="WDR04838.1"/>
    <property type="molecule type" value="Genomic_DNA"/>
</dbReference>
<feature type="chain" id="PRO_5047037819" evidence="4">
    <location>
        <begin position="23"/>
        <end position="248"/>
    </location>
</feature>
<name>A0ABY7YU14_9HYPH</name>
<dbReference type="Gene3D" id="3.40.190.10">
    <property type="entry name" value="Periplasmic binding protein-like II"/>
    <property type="match status" value="2"/>
</dbReference>
<reference evidence="5 6" key="1">
    <citation type="submission" date="2023-02" db="EMBL/GenBank/DDBJ databases">
        <title>Devosia chondri sp. nov., isolated from the phycosphere of marine algae.</title>
        <authorList>
            <person name="Kim J.M."/>
            <person name="Lee J.K."/>
            <person name="Choi B.J."/>
            <person name="Bayburt H."/>
            <person name="Jeon C.O."/>
        </authorList>
    </citation>
    <scope>NUCLEOTIDE SEQUENCE [LARGE SCALE GENOMIC DNA]</scope>
    <source>
        <strain evidence="5 6">G2-5</strain>
    </source>
</reference>
<keyword evidence="6" id="KW-1185">Reference proteome</keyword>
<dbReference type="Proteomes" id="UP001222118">
    <property type="component" value="Chromosome"/>
</dbReference>
<dbReference type="PANTHER" id="PTHR30632:SF14">
    <property type="entry name" value="TUNGSTATE_MOLYBDATE_CHROMATE-BINDING PROTEIN MODA"/>
    <property type="match status" value="1"/>
</dbReference>
<evidence type="ECO:0000256" key="3">
    <source>
        <dbReference type="ARBA" id="ARBA00022729"/>
    </source>
</evidence>
<proteinExistence type="inferred from homology"/>
<evidence type="ECO:0000256" key="2">
    <source>
        <dbReference type="ARBA" id="ARBA00022723"/>
    </source>
</evidence>
<evidence type="ECO:0000313" key="6">
    <source>
        <dbReference type="Proteomes" id="UP001222118"/>
    </source>
</evidence>
<dbReference type="InterPro" id="IPR044084">
    <property type="entry name" value="AvModA-like_subst-bd"/>
</dbReference>
<protein>
    <submittedName>
        <fullName evidence="5">Molybdate ABC transporter substrate-binding protein</fullName>
    </submittedName>
</protein>
<evidence type="ECO:0000313" key="5">
    <source>
        <dbReference type="EMBL" id="WDR04838.1"/>
    </source>
</evidence>
<comment type="similarity">
    <text evidence="1">Belongs to the bacterial solute-binding protein ModA family.</text>
</comment>
<dbReference type="PIRSF" id="PIRSF004846">
    <property type="entry name" value="ModA"/>
    <property type="match status" value="1"/>
</dbReference>
<evidence type="ECO:0000256" key="4">
    <source>
        <dbReference type="SAM" id="SignalP"/>
    </source>
</evidence>
<feature type="signal peptide" evidence="4">
    <location>
        <begin position="1"/>
        <end position="22"/>
    </location>
</feature>
<keyword evidence="2" id="KW-0479">Metal-binding</keyword>
<organism evidence="5 6">
    <name type="scientific">Devosia rhodophyticola</name>
    <dbReference type="NCBI Taxonomy" id="3026423"/>
    <lineage>
        <taxon>Bacteria</taxon>
        <taxon>Pseudomonadati</taxon>
        <taxon>Pseudomonadota</taxon>
        <taxon>Alphaproteobacteria</taxon>
        <taxon>Hyphomicrobiales</taxon>
        <taxon>Devosiaceae</taxon>
        <taxon>Devosia</taxon>
    </lineage>
</organism>
<dbReference type="PANTHER" id="PTHR30632">
    <property type="entry name" value="MOLYBDATE-BINDING PERIPLASMIC PROTEIN"/>
    <property type="match status" value="1"/>
</dbReference>
<dbReference type="Pfam" id="PF13531">
    <property type="entry name" value="SBP_bac_11"/>
    <property type="match status" value="1"/>
</dbReference>
<dbReference type="NCBIfam" id="TIGR01256">
    <property type="entry name" value="modA"/>
    <property type="match status" value="1"/>
</dbReference>
<dbReference type="InterPro" id="IPR050682">
    <property type="entry name" value="ModA/WtpA"/>
</dbReference>
<accession>A0ABY7YU14</accession>
<sequence length="248" mass="25923">MKVMLALVSGLVFWGLAGAASAGTVTVAVAANFTATAERLATAFAARTGDRLVLSFGSTGGLYAQISQGAPFEVFLAADDVLPAKAIAEGLAVGDAFTYAVGALALYSKTLDLSAGAGLLDANFERLAIADPATAPYGRAAVETLMALRKYEAMVPKLVTGENISQTLQFVESGNAELGFVAMSQMGAQKNFWRVPAALHQPIRQDAVLLERGENDPFARAFMDFLRGSEARAIIGADGYGLPDPVER</sequence>
<dbReference type="RefSeq" id="WP_282210359.1">
    <property type="nucleotide sequence ID" value="NZ_CP118247.1"/>
</dbReference>
<gene>
    <name evidence="5" type="primary">modA</name>
    <name evidence="5" type="ORF">PSQ90_11010</name>
</gene>
<evidence type="ECO:0000256" key="1">
    <source>
        <dbReference type="ARBA" id="ARBA00009175"/>
    </source>
</evidence>
<keyword evidence="3 4" id="KW-0732">Signal</keyword>